<dbReference type="GO" id="GO:0005254">
    <property type="term" value="F:chloride channel activity"/>
    <property type="evidence" value="ECO:0007669"/>
    <property type="project" value="InterPro"/>
</dbReference>
<evidence type="ECO:0000313" key="11">
    <source>
        <dbReference type="Proteomes" id="UP000053477"/>
    </source>
</evidence>
<evidence type="ECO:0000256" key="5">
    <source>
        <dbReference type="ARBA" id="ARBA00022989"/>
    </source>
</evidence>
<evidence type="ECO:0000256" key="6">
    <source>
        <dbReference type="ARBA" id="ARBA00023065"/>
    </source>
</evidence>
<evidence type="ECO:0000256" key="4">
    <source>
        <dbReference type="ARBA" id="ARBA00022692"/>
    </source>
</evidence>
<feature type="transmembrane region" description="Helical" evidence="9">
    <location>
        <begin position="391"/>
        <end position="424"/>
    </location>
</feature>
<keyword evidence="2" id="KW-0813">Transport</keyword>
<comment type="subcellular location">
    <subcellularLocation>
        <location evidence="1">Cell membrane</location>
        <topology evidence="1">Multi-pass membrane protein</topology>
    </subcellularLocation>
</comment>
<evidence type="ECO:0000256" key="2">
    <source>
        <dbReference type="ARBA" id="ARBA00022448"/>
    </source>
</evidence>
<name>A0A0H2RC93_9AGAM</name>
<evidence type="ECO:0000256" key="9">
    <source>
        <dbReference type="SAM" id="Phobius"/>
    </source>
</evidence>
<feature type="compositionally biased region" description="Polar residues" evidence="8">
    <location>
        <begin position="227"/>
        <end position="236"/>
    </location>
</feature>
<accession>A0A0H2RC93</accession>
<evidence type="ECO:0000256" key="7">
    <source>
        <dbReference type="ARBA" id="ARBA00023136"/>
    </source>
</evidence>
<proteinExistence type="predicted"/>
<keyword evidence="7 9" id="KW-0472">Membrane</keyword>
<keyword evidence="3" id="KW-1003">Cell membrane</keyword>
<dbReference type="EMBL" id="KQ086056">
    <property type="protein sequence ID" value="KLO09409.1"/>
    <property type="molecule type" value="Genomic_DNA"/>
</dbReference>
<protein>
    <submittedName>
        <fullName evidence="10">UPF0187-domain-containing protein</fullName>
    </submittedName>
</protein>
<evidence type="ECO:0000256" key="8">
    <source>
        <dbReference type="SAM" id="MobiDB-lite"/>
    </source>
</evidence>
<dbReference type="OrthoDB" id="1368at2759"/>
<dbReference type="InParanoid" id="A0A0H2RC93"/>
<keyword evidence="11" id="KW-1185">Reference proteome</keyword>
<dbReference type="GO" id="GO:0005886">
    <property type="term" value="C:plasma membrane"/>
    <property type="evidence" value="ECO:0007669"/>
    <property type="project" value="UniProtKB-SubCell"/>
</dbReference>
<keyword evidence="5 9" id="KW-1133">Transmembrane helix</keyword>
<keyword evidence="6" id="KW-0406">Ion transport</keyword>
<dbReference type="Pfam" id="PF25539">
    <property type="entry name" value="Bestrophin_2"/>
    <property type="match status" value="2"/>
</dbReference>
<feature type="transmembrane region" description="Helical" evidence="9">
    <location>
        <begin position="56"/>
        <end position="76"/>
    </location>
</feature>
<evidence type="ECO:0000313" key="10">
    <source>
        <dbReference type="EMBL" id="KLO09409.1"/>
    </source>
</evidence>
<dbReference type="InterPro" id="IPR044669">
    <property type="entry name" value="YneE/VCCN1/2-like"/>
</dbReference>
<sequence>MVAQNPLLSGSSGGKRWSLIKKFNATVINDIWPETLFFTLVATMVAFVSKKTDHSLAISNQMLTVLGTVLGLVVSFRTSSAYDRYWEGRRLWTTINLISRNLAHLIWIHVPTDREDKAAGKLPDGTYPKVPVVKTIIEKKSMVTLVQAFSVAVKHALRGEPGIYYKDLYPLVSFLPRFANTDDHTSELLPIWESVSGERPPAHPDHVSRTMSSPGTSINTKGLDDSLSFSEKQNGGSRIKKRRFDPEAVLPEVPSHVPLLPARNPPRTQVYDYLPVLLVFKPVISLFRHLFTSLRLRVDPREQGVKDDRKRDGLGRKVKPEIVESSVPLEITLFLSSYLQFLLKNGLLQPAIASAFTTAIISFQDTMANLDRIRTTPIPFAYQAHLRMSMWLYLFFLPFQIFDAFGYLTIPATAFGSFLLLGFLEIGQEIENPFNYDLNDLDLDDFCLTIQRELHEVTAHPVMEPEQYVFGPWNQPFAPTDRRSAQEIIASVTHHPHRPPHHTQSTDDTMTNTHDRDRTLTSEFGVFDVGHGPMGSIRQTLLRNWREVSDGTIEKSKSQYMAAAEAAASRKDVEAQV</sequence>
<organism evidence="10 11">
    <name type="scientific">Schizopora paradoxa</name>
    <dbReference type="NCBI Taxonomy" id="27342"/>
    <lineage>
        <taxon>Eukaryota</taxon>
        <taxon>Fungi</taxon>
        <taxon>Dikarya</taxon>
        <taxon>Basidiomycota</taxon>
        <taxon>Agaricomycotina</taxon>
        <taxon>Agaricomycetes</taxon>
        <taxon>Hymenochaetales</taxon>
        <taxon>Schizoporaceae</taxon>
        <taxon>Schizopora</taxon>
    </lineage>
</organism>
<dbReference type="STRING" id="27342.A0A0H2RC93"/>
<dbReference type="PANTHER" id="PTHR33281">
    <property type="entry name" value="UPF0187 PROTEIN YNEE"/>
    <property type="match status" value="1"/>
</dbReference>
<feature type="compositionally biased region" description="Polar residues" evidence="8">
    <location>
        <begin position="209"/>
        <end position="220"/>
    </location>
</feature>
<feature type="transmembrane region" description="Helical" evidence="9">
    <location>
        <begin position="31"/>
        <end position="49"/>
    </location>
</feature>
<keyword evidence="4 9" id="KW-0812">Transmembrane</keyword>
<gene>
    <name evidence="10" type="ORF">SCHPADRAFT_943645</name>
</gene>
<evidence type="ECO:0000256" key="3">
    <source>
        <dbReference type="ARBA" id="ARBA00022475"/>
    </source>
</evidence>
<evidence type="ECO:0000256" key="1">
    <source>
        <dbReference type="ARBA" id="ARBA00004651"/>
    </source>
</evidence>
<dbReference type="AlphaFoldDB" id="A0A0H2RC93"/>
<feature type="region of interest" description="Disordered" evidence="8">
    <location>
        <begin position="197"/>
        <end position="236"/>
    </location>
</feature>
<dbReference type="PANTHER" id="PTHR33281:SF19">
    <property type="entry name" value="VOLTAGE-DEPENDENT ANION CHANNEL-FORMING PROTEIN YNEE"/>
    <property type="match status" value="1"/>
</dbReference>
<reference evidence="10 11" key="1">
    <citation type="submission" date="2015-04" db="EMBL/GenBank/DDBJ databases">
        <title>Complete genome sequence of Schizopora paradoxa KUC8140, a cosmopolitan wood degrader in East Asia.</title>
        <authorList>
            <consortium name="DOE Joint Genome Institute"/>
            <person name="Min B."/>
            <person name="Park H."/>
            <person name="Jang Y."/>
            <person name="Kim J.-J."/>
            <person name="Kim K.H."/>
            <person name="Pangilinan J."/>
            <person name="Lipzen A."/>
            <person name="Riley R."/>
            <person name="Grigoriev I.V."/>
            <person name="Spatafora J.W."/>
            <person name="Choi I.-G."/>
        </authorList>
    </citation>
    <scope>NUCLEOTIDE SEQUENCE [LARGE SCALE GENOMIC DNA]</scope>
    <source>
        <strain evidence="10 11">KUC8140</strain>
    </source>
</reference>
<dbReference type="Proteomes" id="UP000053477">
    <property type="component" value="Unassembled WGS sequence"/>
</dbReference>